<feature type="transmembrane region" description="Helical" evidence="1">
    <location>
        <begin position="83"/>
        <end position="101"/>
    </location>
</feature>
<keyword evidence="4" id="KW-1185">Reference proteome</keyword>
<name>A0A3P8P7B4_ASTCA</name>
<dbReference type="Proteomes" id="UP000265100">
    <property type="component" value="Chromosome 3"/>
</dbReference>
<evidence type="ECO:0000313" key="3">
    <source>
        <dbReference type="Ensembl" id="ENSACLP00000012880.1"/>
    </source>
</evidence>
<organism evidence="3 4">
    <name type="scientific">Astatotilapia calliptera</name>
    <name type="common">Eastern happy</name>
    <name type="synonym">Chromis callipterus</name>
    <dbReference type="NCBI Taxonomy" id="8154"/>
    <lineage>
        <taxon>Eukaryota</taxon>
        <taxon>Metazoa</taxon>
        <taxon>Chordata</taxon>
        <taxon>Craniata</taxon>
        <taxon>Vertebrata</taxon>
        <taxon>Euteleostomi</taxon>
        <taxon>Actinopterygii</taxon>
        <taxon>Neopterygii</taxon>
        <taxon>Teleostei</taxon>
        <taxon>Neoteleostei</taxon>
        <taxon>Acanthomorphata</taxon>
        <taxon>Ovalentaria</taxon>
        <taxon>Cichlomorphae</taxon>
        <taxon>Cichliformes</taxon>
        <taxon>Cichlidae</taxon>
        <taxon>African cichlids</taxon>
        <taxon>Pseudocrenilabrinae</taxon>
        <taxon>Haplochromini</taxon>
        <taxon>Astatotilapia</taxon>
    </lineage>
</organism>
<dbReference type="Ensembl" id="ENSACLT00000013199.1">
    <property type="protein sequence ID" value="ENSACLP00000012880.1"/>
    <property type="gene ID" value="ENSACLG00000008789.1"/>
</dbReference>
<keyword evidence="1" id="KW-0472">Membrane</keyword>
<reference evidence="3" key="3">
    <citation type="submission" date="2025-09" db="UniProtKB">
        <authorList>
            <consortium name="Ensembl"/>
        </authorList>
    </citation>
    <scope>IDENTIFICATION</scope>
</reference>
<dbReference type="AlphaFoldDB" id="A0A3P8P7B4"/>
<sequence>LKGVILSLLLTFLFTVQSCFLPYTGVEELLCLVGSEGQSVSEISAHCALPVIRPPPSRRHNLCLGFAPRQSKGCYQSCKICQIIGVFCLCSLFFLYLLSPITL</sequence>
<reference evidence="3" key="2">
    <citation type="submission" date="2025-08" db="UniProtKB">
        <authorList>
            <consortium name="Ensembl"/>
        </authorList>
    </citation>
    <scope>IDENTIFICATION</scope>
</reference>
<feature type="chain" id="PRO_5018113479" evidence="2">
    <location>
        <begin position="19"/>
        <end position="103"/>
    </location>
</feature>
<keyword evidence="2" id="KW-0732">Signal</keyword>
<proteinExistence type="predicted"/>
<keyword evidence="1" id="KW-1133">Transmembrane helix</keyword>
<reference evidence="3" key="1">
    <citation type="submission" date="2018-05" db="EMBL/GenBank/DDBJ databases">
        <authorList>
            <person name="Datahose"/>
        </authorList>
    </citation>
    <scope>NUCLEOTIDE SEQUENCE</scope>
</reference>
<evidence type="ECO:0000256" key="1">
    <source>
        <dbReference type="SAM" id="Phobius"/>
    </source>
</evidence>
<feature type="signal peptide" evidence="2">
    <location>
        <begin position="1"/>
        <end position="18"/>
    </location>
</feature>
<keyword evidence="1" id="KW-0812">Transmembrane</keyword>
<evidence type="ECO:0000256" key="2">
    <source>
        <dbReference type="SAM" id="SignalP"/>
    </source>
</evidence>
<protein>
    <submittedName>
        <fullName evidence="3">Uncharacterized protein</fullName>
    </submittedName>
</protein>
<evidence type="ECO:0000313" key="4">
    <source>
        <dbReference type="Proteomes" id="UP000265100"/>
    </source>
</evidence>
<accession>A0A3P8P7B4</accession>